<name>A0A538T0T1_UNCEI</name>
<evidence type="ECO:0000256" key="1">
    <source>
        <dbReference type="ARBA" id="ARBA00004442"/>
    </source>
</evidence>
<dbReference type="SUPFAM" id="SSF56954">
    <property type="entry name" value="Outer membrane efflux proteins (OEP)"/>
    <property type="match status" value="1"/>
</dbReference>
<comment type="subcellular location">
    <subcellularLocation>
        <location evidence="1">Cell outer membrane</location>
    </subcellularLocation>
</comment>
<evidence type="ECO:0000256" key="5">
    <source>
        <dbReference type="ARBA" id="ARBA00023237"/>
    </source>
</evidence>
<dbReference type="InterPro" id="IPR051906">
    <property type="entry name" value="TolC-like"/>
</dbReference>
<proteinExistence type="predicted"/>
<evidence type="ECO:0000256" key="4">
    <source>
        <dbReference type="ARBA" id="ARBA00023136"/>
    </source>
</evidence>
<evidence type="ECO:0000256" key="3">
    <source>
        <dbReference type="ARBA" id="ARBA00022692"/>
    </source>
</evidence>
<protein>
    <submittedName>
        <fullName evidence="6">TolC family protein</fullName>
    </submittedName>
</protein>
<dbReference type="Gene3D" id="1.20.1600.10">
    <property type="entry name" value="Outer membrane efflux proteins (OEP)"/>
    <property type="match status" value="1"/>
</dbReference>
<evidence type="ECO:0000256" key="2">
    <source>
        <dbReference type="ARBA" id="ARBA00022452"/>
    </source>
</evidence>
<dbReference type="GO" id="GO:0015562">
    <property type="term" value="F:efflux transmembrane transporter activity"/>
    <property type="evidence" value="ECO:0007669"/>
    <property type="project" value="InterPro"/>
</dbReference>
<keyword evidence="3" id="KW-0812">Transmembrane</keyword>
<dbReference type="PANTHER" id="PTHR30026:SF20">
    <property type="entry name" value="OUTER MEMBRANE PROTEIN TOLC"/>
    <property type="match status" value="1"/>
</dbReference>
<keyword evidence="5" id="KW-0998">Cell outer membrane</keyword>
<keyword evidence="2" id="KW-1134">Transmembrane beta strand</keyword>
<evidence type="ECO:0000313" key="6">
    <source>
        <dbReference type="EMBL" id="TMQ57241.1"/>
    </source>
</evidence>
<gene>
    <name evidence="6" type="ORF">E6K76_10875</name>
</gene>
<comment type="caution">
    <text evidence="6">The sequence shown here is derived from an EMBL/GenBank/DDBJ whole genome shotgun (WGS) entry which is preliminary data.</text>
</comment>
<dbReference type="GO" id="GO:1990281">
    <property type="term" value="C:efflux pump complex"/>
    <property type="evidence" value="ECO:0007669"/>
    <property type="project" value="TreeGrafter"/>
</dbReference>
<dbReference type="EMBL" id="VBOW01000067">
    <property type="protein sequence ID" value="TMQ57241.1"/>
    <property type="molecule type" value="Genomic_DNA"/>
</dbReference>
<dbReference type="PANTHER" id="PTHR30026">
    <property type="entry name" value="OUTER MEMBRANE PROTEIN TOLC"/>
    <property type="match status" value="1"/>
</dbReference>
<organism evidence="6 7">
    <name type="scientific">Eiseniibacteriota bacterium</name>
    <dbReference type="NCBI Taxonomy" id="2212470"/>
    <lineage>
        <taxon>Bacteria</taxon>
        <taxon>Candidatus Eiseniibacteriota</taxon>
    </lineage>
</organism>
<dbReference type="GO" id="GO:0015288">
    <property type="term" value="F:porin activity"/>
    <property type="evidence" value="ECO:0007669"/>
    <property type="project" value="TreeGrafter"/>
</dbReference>
<dbReference type="GO" id="GO:0009279">
    <property type="term" value="C:cell outer membrane"/>
    <property type="evidence" value="ECO:0007669"/>
    <property type="project" value="UniProtKB-SubCell"/>
</dbReference>
<keyword evidence="4" id="KW-0472">Membrane</keyword>
<evidence type="ECO:0000313" key="7">
    <source>
        <dbReference type="Proteomes" id="UP000316852"/>
    </source>
</evidence>
<dbReference type="AlphaFoldDB" id="A0A538T0T1"/>
<sequence length="470" mass="50734">MATQLNGLEGFRRGYRGQRVRAAFLKLILSASSFALGSGRTVACALPADTTALPGTTSLTVEQCVALARERAPDVTAAAALRLSARLDSVATWYNRRPSFALSGGTAVAPKGFYDPVITNLGDYQLTLGMDWPLLDRGTRARERARAALETASATSDLALTARDAGRRAATVALDLLRQEEKERYQADAALWLERLSSAVESGVRSGAHGRADALRAGLEHSTAAAALVDTRRARAELDRELAELIGGVEERTVRVLEPDAAAEAPLAAADSARLLARAAELPAVRAAEIEEARMRLAVREAQRKNALEVGFAADAGLKGADLTRLVPEDMRLSDPGATFSDRVKRDLGASVSLNFRRPILDRARSAMVAAREEALKAASLRRRTAALRARRDALDLTGRWRAASERVAIERTAAGKGEENLVRMRSLYAGGGAGLLEVLDARRQLDEARSRLTEARFEARRAYYEARIP</sequence>
<dbReference type="Proteomes" id="UP000316852">
    <property type="component" value="Unassembled WGS sequence"/>
</dbReference>
<reference evidence="6 7" key="1">
    <citation type="journal article" date="2019" name="Nat. Microbiol.">
        <title>Mediterranean grassland soil C-N compound turnover is dependent on rainfall and depth, and is mediated by genomically divergent microorganisms.</title>
        <authorList>
            <person name="Diamond S."/>
            <person name="Andeer P.F."/>
            <person name="Li Z."/>
            <person name="Crits-Christoph A."/>
            <person name="Burstein D."/>
            <person name="Anantharaman K."/>
            <person name="Lane K.R."/>
            <person name="Thomas B.C."/>
            <person name="Pan C."/>
            <person name="Northen T.R."/>
            <person name="Banfield J.F."/>
        </authorList>
    </citation>
    <scope>NUCLEOTIDE SEQUENCE [LARGE SCALE GENOMIC DNA]</scope>
    <source>
        <strain evidence="6">WS_6</strain>
    </source>
</reference>
<accession>A0A538T0T1</accession>